<dbReference type="Proteomes" id="UP000320806">
    <property type="component" value="Unassembled WGS sequence"/>
</dbReference>
<evidence type="ECO:0000313" key="1">
    <source>
        <dbReference type="EMBL" id="TQJ14701.1"/>
    </source>
</evidence>
<accession>A0A542EH94</accession>
<proteinExistence type="predicted"/>
<organism evidence="1 2">
    <name type="scientific">Yimella lutea</name>
    <dbReference type="NCBI Taxonomy" id="587872"/>
    <lineage>
        <taxon>Bacteria</taxon>
        <taxon>Bacillati</taxon>
        <taxon>Actinomycetota</taxon>
        <taxon>Actinomycetes</taxon>
        <taxon>Micrococcales</taxon>
        <taxon>Dermacoccaceae</taxon>
        <taxon>Yimella</taxon>
    </lineage>
</organism>
<dbReference type="EMBL" id="VFMO01000001">
    <property type="protein sequence ID" value="TQJ14701.1"/>
    <property type="molecule type" value="Genomic_DNA"/>
</dbReference>
<gene>
    <name evidence="1" type="ORF">FB459_2201</name>
</gene>
<dbReference type="AlphaFoldDB" id="A0A542EH94"/>
<name>A0A542EH94_9MICO</name>
<evidence type="ECO:0000313" key="2">
    <source>
        <dbReference type="Proteomes" id="UP000320806"/>
    </source>
</evidence>
<comment type="caution">
    <text evidence="1">The sequence shown here is derived from an EMBL/GenBank/DDBJ whole genome shotgun (WGS) entry which is preliminary data.</text>
</comment>
<sequence>MWFEPNADKRVGVDTDAARLVTASALARAIMRKIKATRWSEVLESGVPEPIHLTAAQIRLLDEHGSVLAYLGPKSKILACPECGRWMIAAGTMPKKCSSSLDCAAELIKMVDFKLAKVPPDLDL</sequence>
<keyword evidence="2" id="KW-1185">Reference proteome</keyword>
<reference evidence="1 2" key="1">
    <citation type="submission" date="2019-06" db="EMBL/GenBank/DDBJ databases">
        <title>Sequencing the genomes of 1000 actinobacteria strains.</title>
        <authorList>
            <person name="Klenk H.-P."/>
        </authorList>
    </citation>
    <scope>NUCLEOTIDE SEQUENCE [LARGE SCALE GENOMIC DNA]</scope>
    <source>
        <strain evidence="1 2">DSM 19828</strain>
    </source>
</reference>
<protein>
    <submittedName>
        <fullName evidence="1">Uncharacterized protein</fullName>
    </submittedName>
</protein>